<dbReference type="Pfam" id="PF00550">
    <property type="entry name" value="PP-binding"/>
    <property type="match status" value="4"/>
</dbReference>
<evidence type="ECO:0000256" key="5">
    <source>
        <dbReference type="ARBA" id="ARBA00023194"/>
    </source>
</evidence>
<dbReference type="CDD" id="cd05930">
    <property type="entry name" value="A_NRPS"/>
    <property type="match status" value="1"/>
</dbReference>
<dbReference type="InterPro" id="IPR010071">
    <property type="entry name" value="AA_adenyl_dom"/>
</dbReference>
<dbReference type="InterPro" id="IPR009081">
    <property type="entry name" value="PP-bd_ACP"/>
</dbReference>
<keyword evidence="3" id="KW-0597">Phosphoprotein</keyword>
<dbReference type="InterPro" id="IPR045851">
    <property type="entry name" value="AMP-bd_C_sf"/>
</dbReference>
<gene>
    <name evidence="8" type="ORF">GKQ77_02960</name>
</gene>
<dbReference type="CDD" id="cd19534">
    <property type="entry name" value="E_NRPS"/>
    <property type="match status" value="1"/>
</dbReference>
<dbReference type="InterPro" id="IPR001242">
    <property type="entry name" value="Condensation_dom"/>
</dbReference>
<feature type="region of interest" description="Disordered" evidence="6">
    <location>
        <begin position="4577"/>
        <end position="4598"/>
    </location>
</feature>
<dbReference type="PROSITE" id="PS00455">
    <property type="entry name" value="AMP_BINDING"/>
    <property type="match status" value="3"/>
</dbReference>
<evidence type="ECO:0000256" key="2">
    <source>
        <dbReference type="ARBA" id="ARBA00022450"/>
    </source>
</evidence>
<comment type="cofactor">
    <cofactor evidence="1">
        <name>pantetheine 4'-phosphate</name>
        <dbReference type="ChEBI" id="CHEBI:47942"/>
    </cofactor>
</comment>
<keyword evidence="4" id="KW-0677">Repeat</keyword>
<sequence length="5177" mass="553483">MTKSGPEDILPLSPLQEGLLFHALYDETGNDVYTVQVVLDLGGGLDARTLRATAEALLHRHANLRVGFLHPKQSRPVQVVAREVELPWSETDLRELGEAERAAELDRIQAEEKAHRFDLARPPLMRYRLVRLADDAYRLLCTFHHILLDGWSTSVLLGELFELYGKGADVTSLPPVTPFREHLAHLAGQDSAVAEDAWRRALAGIDAPTRLIRSDPGRAVVHPEQLAIELSAEDTEALSARLRGNDLTFSSAVHGSWGLLLSVLTGRDDVVFGTVVSGRPPEAPGVERMVGMLINSLPVRVRLHGGDSLLTVLERLQSEHLEMMEHQHTGMRDIHRLSGHAELFDTYVAFENFPFDLQDLRDLAGDLTIDGFDVLDANHYPLCLVSHVYEGRLRLVLNYRPDLFEREQVEVIGGRLVRLLETLTEDPTRAVASLDLLTERERAGLAGAAGSTVEQASFPELFAAQVARTPDAVAVESAEVSLTYAELDARAEKLAARLAGLGVGPEQIVALVLGRSVESVVGSLAVMKAGAAYLPVDPDYPAERIGFMFSDARPAAVLTTAAYAGVVPRSEGVPVVVLGADDQQEPPAGQVPAGPVSVDSPAYVIYTSGSTGVPKGVVVTHAGLAAFAATERERFAVTSTSRVLQFSSPSFDASVLELCMTLTSGAAVVVPEPGPLAGEPLAEVIADRRVTHALIPPAALASVPAAGLPDFACLIVGGDACSAELVERWAPGRRMVNAYGPTESTVAVSISTPLAPAGGVPPIGAPVLDTRAYVLDGALRLVAPGVPGELYVAGPGLARGYLRRAGLTAERFSADPFGGPGERMYRTGDVVRRLDDGQLEFVGRADDQVKVRGFRIELGEIESVLVRYEGVDQAAVVVHEAQPGVKQLVAYVVPAGPGTVDAQELREFVAGRLPEYMVPALVVTLDALPLMVNGKLDRKALPAPEFTAAEGRAPGNAREELLCTLFAEVLGVAKVGVDQSFFELGGDSIGSIQLISRARKAGLRFSPRDVFTHRTVEALAAVAKDAAAPARRAPSDGVGGVPLTPIIHWFSEHGGDVSHFNQAMPLPAPAALDTGRVTAVLQTFLDHHDALRLRLTRIEDIGEWTLEITPRGTVPAEDCLHRVDVSGVDADELAAVTEREFAAAQARLDPEAGRMVQAVWFDAGRERAGRLLLVIHHLSVDGVSWRILLPEFTAALEAAAAGETFTPEPVGTSFRRWAQQLTAAAGEPDRIRELPLWRGILSAPDPLLTERPLDPERDTLASAGHLTLRLPADVTEPLLGRVPAAFNARINDVLLTALAVAVADWRRRQGRGDGSSVLVGLEGHGREEILEGSDLSRTVGWFTSLYPVRLDPGELPATELFEGGPALSAALKAVKEQLRAIPDNGIGYGLLRHLNPRTAVTLAKFGEPQIGFNYLGRIGGTDGDTQDSSLGGGADPATPLPYTLVVNAVTETSIEGPRLSVTWSWPGELLAEGDVEELAQAWFKALEALVTLADRPGGAGGLIPSDLPLVPLTQAEIGRLEQAQPRLADVLPLSPLQEGLLFHTEYDQQAEDVYITRLAVDLRGELDVEALRAAVAGLLRRHDSLRAAFHYTSEGNPVQLVPEEVELPWNEVDLTALGENEQRTELDRLLVQERSRRFDPQRPPLLRFTLIRLGEDTHRLLVAAHHLLLDGWSAPVLAGELFALYGTRGDDVALPPVAPYKNYLAWLAGQDREAARDAWRQALAGVDEPTLVAPAAADHTAALPGRIVDELPSVLTSALAAAARTHGLTMNAVVQGAWGIVLAGLTGRDDVLFGETVSGRPPELPGVESMVGLFSNTVPVRVRIDPAASLIDTLCRVQEQRVELLAHHYIGLAELQQLAGLTTLFDTAVVFENFPADPGAQDTVHGLALSDVDTKGDNHYPLGMVVMQDDERMVLNWYYRSDLLDPQLVHAATDRLRRVLEAVAAGPRTPVGRLDLLGEEELRQLTAGWNGPAVPGSQAVVPELFQAQAERTPDATAVVHGATELTYAELNRRANRLAHALIARGAGPERLVAIAMERSADLVVALLAVLKSGAAYVPVDPAYPHDRIRYLLDDASPQLLVTTRAVSAALPPTDIGLLVTDDPQTARETERQSAGDPADPDRDTPLTPDHPAYVIYTSGSTGRPKGVVVAHRSVVDYLGWTGLAYPGAAGLALLHSPVSFDLTVTALFTPLTVGGTVVVAALEEDDTVSGRLSATPCTFMKATPSHLPLLGALPAAYSPDTELLLGGEALFGEALTAWRERHPDATVWNVYGPTEATVNVTEYRIEPGADVPAGPVPMGRPQGNVRAYVLDALLRPAPAGVAGELYLAGPCLARGYLGRAALTSERFVADPYGPAGERMYRTGDVARRQADGNLVFVGRADDQVKLRGHRIELGEIVAAVAAVPEVAAQAVIVRAGAADSGRLVAYVVPVAGAQLSGRTVRDRLAASLPEYMVPEAVVVLDELPLTRNGKLDHKALPEPEFAAAAAVRAPRTPQEEILCGLFAQILDVPEAGVDDDFFQLGGNSLSAVRLLSRVRSAFGADVDVRAVFEAPTPALLATRLGTGDSARPEPAPWQRPAEIPLSFAQLRLWFLDRVEGPSGTYNIPIGVRLSGTLDRDALRAAVSDVVARHEVLRTLYPDTGGKPRQHVLAPDAVAVPLEVVTATEGGLAEALRESARRGFDLAGELPFRASLFALSDTEHVLLLTVHHIATDGWSNAPLARDLSTAYAARQAGHAPAFTPLPVQYADYTLWQRELLGDENDPDSLVSRQLAFWQETLAGAPAELPLPTDRPRPAEMSAEGGTVEFGVGAELHAKLATLARDHQVSLFMVAQAALAALLTRLGSGTDIPVGTAVAGRGDEALEELVGFFVNTLVLRTDTSGDPAFAELLGRVRAADLAAYAHQDIPFERIADALSPARSMAHTPLFQVFLAFQNNAAPRLELPGLTVSPADIQLTAAKTDLGMELTEVFTKDGGHAGLRGQVSYRSDLFDRSTVESVVARFVALLDAVTTDPELPLSRIDLMSAAELHRVLAEWNDTARDVPPATFPALFEAQAAACPGQLAVVAGDQRLTYAELNARANQWAHHFIGRGIGPEQRVAVAVPRSVDWLAVTLGVLKAGAAHLPVDPGYPAERIAFIAEDSSPALVLTTEDTAGRLTLPEGAAVLAVDAPAVRAAVAGARDTDPADADRTAALVTGHPAYVIYTSGSTGRPKGVVVTHHGIAGMAGAHAENFGIDGDSRILQAVSPSFDVSMADLSMTLLSGATLVLPEGNQQPAGDELAALVRDHGVTHLQITAGVLATLPRTELPTLRTLAVGGEACPPDQVAHWSAGRRLLNVYGPSETTVCATMSRPQSGAVHSPIGFPVWNTAAYVLDDFLRPVPAGVAGELYIAGAGLARGYLGRAALTSERFVANPFGAPGERFYRTGDLVRRRDDGQLEFVGRTDDQVKIRGFRIELGEIEAALTAHPDVSHAAVTVHQDATGRNRLAACVVAIGDRSVSSGELRGHLAERLPEYMVPVAFTTLGELPLSANGKVDRKALPEPDFGARADARAPRDEKERVLCELIRDLLGVERVGVDDSFFELGGDSIVSIQLVSRAREAGLEFTAADVLRHRTVEELAAAAVGLGEESTEPAVQDAGTGEVPLSPAVHALRERGGPVDRSVTTAWLRLPEGCDGHSLRTVVQALLDHHDALRLRLTRRAGNHVWGLEVRPRGEVSADSLLTRVEVRGTDAETRAALLTEHEGLARSSVAPEDGVVFRAVWFDGGPEGEHRLLLVMHALAADTDSWRILTSDLRTAWEAVAAGHVPQLPPVTTTYRAWAEGRAAAAAVPELIDELEVWTGMLGADTAPLTGRPLDPRRDTAASVRDVETEFSRTESESLLTSVPERFSTGLQEVLLGAFAIAVDEWRTRQGRNTGSGVLVGLEADGRGHAPGGTDLSRTLGRFTSTYPVRLDLLDAENDDSRAGQASPGALLKRVKEQLAAVPDHGLGYGLLRHLNPQTAPLFAGFAAPQVRVRYQGRFAAPLDDGSVPFGSAGAVRAVEAVDPGMPVTYALDVDVWVADEADGPRLRARWSWPEAMFAEADVRDLAEAWQRAVQGIIADAGVSGGGRSPSDFPLVRLDQREIELLERSGQGLTDVLPLAPLQEGLLFHSLYDEREPDVYTVQFGLDLEGDPKTGVLRGAVQALLARHDNLRAGFAYEGLSQPVQFVPAGSELPWSETDLGALTAAERAAEVDRLMREARAERFDVTRPPLLRCALLRLGAGRARLVLTLHHLLLDGWSTPILLDELMRLYASGGDPAGLPEVRPYRGYLEWVGRQDREVSEQAWRAVLDPTVEPTLLAPADPDRASVATEKISVTFDGDVVARLTALAGRHGMTMNTVVQGAWGLLLGRLTGRDDVVFGATVSGRPPEVAGIERMVGLFINTVPVRVAYDAGEPVDALLSRLWDQQVELMSHQHVGLADLQRLAGKGELFDTLLVFQNIPADGAGFGGDGGQVRAVDLEMNDATHYPLTLDAGLSGNQLHCRLGYRPDLFTAAETEVVVQGLREVLETIAGDPALPVGKLGDDRLTHWWSGVRSKLQQRVGQDAGAEAADEAAATERESGSGSREAVLARLFAEVLGSDQVGLDDDFFELGGDSIVSIQLAGRARKAGLLISLRDVFKHRTVRALARIARADEDRPADETPEDAVGELALTPVMLDLYERGGPTDAVHQAALLQVPADCDEPRLAATLQAVLDHHDTLRSRVVDGPGGRRLDIAPRGAVEAAGLISRTDISRVAQSDLIGVVGDAQTRVQTQLSPADGDMVRAVWFDAGPHRPGRLLLLVHHLAVDGVSWRVLQEDLRAAWEAVVAGEEPKPEPVGTSFRRWSRLLSDEAVSPARAGETALWRSVLGTPDPLLGHRRLDPTRDVVASARQLTVSLPDAVADPLLGRVPAVFNAAVDEVLLTALALAVARWRSGRGRGDGTAVLVGLEGHGREEIVDGTDLSRTVGWFTNLYPVAVDPGALPSDEVWSGGPALGTALKRVKEQLRAIPDKGIGYGLLRHLNPRTGPELAGHPEPQLGFNYLGRFSAVDAAATRAEDWAAPPEATETLGSGGDDARPLAHALGLSAVAQDRPDGVRLVAIWSWPDSLFDEREVRELADLWFQALAALADCAARPEAGGLTPSDVSLLDLSQDEIDEFESDLS</sequence>
<feature type="domain" description="Carrier" evidence="7">
    <location>
        <begin position="953"/>
        <end position="1027"/>
    </location>
</feature>
<dbReference type="SUPFAM" id="SSF52777">
    <property type="entry name" value="CoA-dependent acyltransferases"/>
    <property type="match status" value="14"/>
</dbReference>
<dbReference type="NCBIfam" id="TIGR01733">
    <property type="entry name" value="AA-adenyl-dom"/>
    <property type="match status" value="3"/>
</dbReference>
<dbReference type="EMBL" id="WMBF01000012">
    <property type="protein sequence ID" value="MBW5420530.1"/>
    <property type="molecule type" value="Genomic_DNA"/>
</dbReference>
<dbReference type="Pfam" id="PF00501">
    <property type="entry name" value="AMP-binding"/>
    <property type="match status" value="3"/>
</dbReference>
<feature type="compositionally biased region" description="Basic and acidic residues" evidence="6">
    <location>
        <begin position="2104"/>
        <end position="2124"/>
    </location>
</feature>
<feature type="domain" description="Carrier" evidence="7">
    <location>
        <begin position="3548"/>
        <end position="3622"/>
    </location>
</feature>
<reference evidence="8 9" key="1">
    <citation type="submission" date="2019-11" db="EMBL/GenBank/DDBJ databases">
        <authorList>
            <person name="Ay H."/>
        </authorList>
    </citation>
    <scope>NUCLEOTIDE SEQUENCE [LARGE SCALE GENOMIC DNA]</scope>
    <source>
        <strain evidence="8 9">BG9H</strain>
    </source>
</reference>
<dbReference type="CDD" id="cd17652">
    <property type="entry name" value="A_NRPS_CmdD_like"/>
    <property type="match status" value="2"/>
</dbReference>
<dbReference type="InterPro" id="IPR000873">
    <property type="entry name" value="AMP-dep_synth/lig_dom"/>
</dbReference>
<dbReference type="SUPFAM" id="SSF47336">
    <property type="entry name" value="ACP-like"/>
    <property type="match status" value="4"/>
</dbReference>
<evidence type="ECO:0000313" key="8">
    <source>
        <dbReference type="EMBL" id="MBW5420530.1"/>
    </source>
</evidence>
<proteinExistence type="predicted"/>
<keyword evidence="2" id="KW-0596">Phosphopantetheine</keyword>
<dbReference type="NCBIfam" id="NF003417">
    <property type="entry name" value="PRK04813.1"/>
    <property type="match status" value="3"/>
</dbReference>
<keyword evidence="5" id="KW-0045">Antibiotic biosynthesis</keyword>
<dbReference type="Pfam" id="PF00668">
    <property type="entry name" value="Condensation"/>
    <property type="match status" value="7"/>
</dbReference>
<dbReference type="Gene3D" id="3.40.50.1820">
    <property type="entry name" value="alpha/beta hydrolase"/>
    <property type="match status" value="1"/>
</dbReference>
<dbReference type="PROSITE" id="PS50075">
    <property type="entry name" value="CARRIER"/>
    <property type="match status" value="4"/>
</dbReference>
<dbReference type="InterPro" id="IPR023213">
    <property type="entry name" value="CAT-like_dom_sf"/>
</dbReference>
<dbReference type="NCBIfam" id="TIGR01720">
    <property type="entry name" value="NRPS-para261"/>
    <property type="match status" value="3"/>
</dbReference>
<dbReference type="InterPro" id="IPR010060">
    <property type="entry name" value="NRPS_synth"/>
</dbReference>
<dbReference type="InterPro" id="IPR025110">
    <property type="entry name" value="AMP-bd_C"/>
</dbReference>
<dbReference type="CDD" id="cd19540">
    <property type="entry name" value="LCL_NRPS-like"/>
    <property type="match status" value="1"/>
</dbReference>
<feature type="domain" description="Carrier" evidence="7">
    <location>
        <begin position="2489"/>
        <end position="2564"/>
    </location>
</feature>
<dbReference type="Gene3D" id="2.30.38.10">
    <property type="entry name" value="Luciferase, Domain 3"/>
    <property type="match status" value="3"/>
</dbReference>
<dbReference type="PANTHER" id="PTHR45527:SF1">
    <property type="entry name" value="FATTY ACID SYNTHASE"/>
    <property type="match status" value="1"/>
</dbReference>
<name>A0ABS6YGK2_9ACTN</name>
<keyword evidence="9" id="KW-1185">Reference proteome</keyword>
<dbReference type="RefSeq" id="WP_219686997.1">
    <property type="nucleotide sequence ID" value="NZ_WMBF01000012.1"/>
</dbReference>
<evidence type="ECO:0000256" key="1">
    <source>
        <dbReference type="ARBA" id="ARBA00001957"/>
    </source>
</evidence>
<dbReference type="InterPro" id="IPR006162">
    <property type="entry name" value="Ppantetheine_attach_site"/>
</dbReference>
<dbReference type="InterPro" id="IPR036736">
    <property type="entry name" value="ACP-like_sf"/>
</dbReference>
<dbReference type="Proteomes" id="UP001197114">
    <property type="component" value="Unassembled WGS sequence"/>
</dbReference>
<dbReference type="CDD" id="cd19543">
    <property type="entry name" value="DCL_NRPS"/>
    <property type="match status" value="3"/>
</dbReference>
<dbReference type="PANTHER" id="PTHR45527">
    <property type="entry name" value="NONRIBOSOMAL PEPTIDE SYNTHETASE"/>
    <property type="match status" value="1"/>
</dbReference>
<organism evidence="8 9">
    <name type="scientific">Streptomyces anatolicus</name>
    <dbReference type="NCBI Taxonomy" id="2675858"/>
    <lineage>
        <taxon>Bacteria</taxon>
        <taxon>Bacillati</taxon>
        <taxon>Actinomycetota</taxon>
        <taxon>Actinomycetes</taxon>
        <taxon>Kitasatosporales</taxon>
        <taxon>Streptomycetaceae</taxon>
        <taxon>Streptomyces</taxon>
    </lineage>
</organism>
<dbReference type="Gene3D" id="1.10.1200.10">
    <property type="entry name" value="ACP-like"/>
    <property type="match status" value="3"/>
</dbReference>
<feature type="domain" description="Carrier" evidence="7">
    <location>
        <begin position="4596"/>
        <end position="4670"/>
    </location>
</feature>
<dbReference type="Gene3D" id="3.30.559.10">
    <property type="entry name" value="Chloramphenicol acetyltransferase-like domain"/>
    <property type="match status" value="7"/>
</dbReference>
<evidence type="ECO:0000259" key="7">
    <source>
        <dbReference type="PROSITE" id="PS50075"/>
    </source>
</evidence>
<dbReference type="SUPFAM" id="SSF56801">
    <property type="entry name" value="Acetyl-CoA synthetase-like"/>
    <property type="match status" value="3"/>
</dbReference>
<dbReference type="Pfam" id="PF13193">
    <property type="entry name" value="AMP-binding_C"/>
    <property type="match status" value="3"/>
</dbReference>
<comment type="caution">
    <text evidence="8">The sequence shown here is derived from an EMBL/GenBank/DDBJ whole genome shotgun (WGS) entry which is preliminary data.</text>
</comment>
<feature type="region of interest" description="Disordered" evidence="6">
    <location>
        <begin position="2097"/>
        <end position="2132"/>
    </location>
</feature>
<dbReference type="Gene3D" id="3.30.559.30">
    <property type="entry name" value="Nonribosomal peptide synthetase, condensation domain"/>
    <property type="match status" value="7"/>
</dbReference>
<dbReference type="SMART" id="SM00823">
    <property type="entry name" value="PKS_PP"/>
    <property type="match status" value="4"/>
</dbReference>
<dbReference type="PROSITE" id="PS00012">
    <property type="entry name" value="PHOSPHOPANTETHEINE"/>
    <property type="match status" value="4"/>
</dbReference>
<dbReference type="InterPro" id="IPR020845">
    <property type="entry name" value="AMP-binding_CS"/>
</dbReference>
<dbReference type="InterPro" id="IPR029058">
    <property type="entry name" value="AB_hydrolase_fold"/>
</dbReference>
<evidence type="ECO:0000256" key="4">
    <source>
        <dbReference type="ARBA" id="ARBA00022737"/>
    </source>
</evidence>
<evidence type="ECO:0000313" key="9">
    <source>
        <dbReference type="Proteomes" id="UP001197114"/>
    </source>
</evidence>
<protein>
    <submittedName>
        <fullName evidence="8">Amino acid adenylation domain-containing protein</fullName>
    </submittedName>
</protein>
<evidence type="ECO:0000256" key="6">
    <source>
        <dbReference type="SAM" id="MobiDB-lite"/>
    </source>
</evidence>
<accession>A0ABS6YGK2</accession>
<dbReference type="InterPro" id="IPR020806">
    <property type="entry name" value="PKS_PP-bd"/>
</dbReference>
<dbReference type="Gene3D" id="3.40.50.980">
    <property type="match status" value="6"/>
</dbReference>
<dbReference type="Gene3D" id="3.30.300.30">
    <property type="match status" value="3"/>
</dbReference>
<evidence type="ECO:0000256" key="3">
    <source>
        <dbReference type="ARBA" id="ARBA00022553"/>
    </source>
</evidence>